<accession>A0A8J4TIM2</accession>
<feature type="non-terminal residue" evidence="1">
    <location>
        <position position="1"/>
    </location>
</feature>
<comment type="caution">
    <text evidence="1">The sequence shown here is derived from an EMBL/GenBank/DDBJ whole genome shotgun (WGS) entry which is preliminary data.</text>
</comment>
<dbReference type="EMBL" id="LUCH01001943">
    <property type="protein sequence ID" value="KAF5402226.1"/>
    <property type="molecule type" value="Genomic_DNA"/>
</dbReference>
<name>A0A8J4TIM2_9TREM</name>
<reference evidence="1" key="1">
    <citation type="submission" date="2019-05" db="EMBL/GenBank/DDBJ databases">
        <title>Annotation for the trematode Paragonimus heterotremus.</title>
        <authorList>
            <person name="Choi Y.-J."/>
        </authorList>
    </citation>
    <scope>NUCLEOTIDE SEQUENCE</scope>
    <source>
        <strain evidence="1">LC</strain>
    </source>
</reference>
<dbReference type="Proteomes" id="UP000748531">
    <property type="component" value="Unassembled WGS sequence"/>
</dbReference>
<evidence type="ECO:0000313" key="1">
    <source>
        <dbReference type="EMBL" id="KAF5402226.1"/>
    </source>
</evidence>
<evidence type="ECO:0000313" key="2">
    <source>
        <dbReference type="Proteomes" id="UP000748531"/>
    </source>
</evidence>
<dbReference type="AlphaFoldDB" id="A0A8J4TIM2"/>
<protein>
    <submittedName>
        <fullName evidence="1">Uncharacterized protein</fullName>
    </submittedName>
</protein>
<sequence length="187" mass="20899">DQEFSSACDVLRSFYEKHTTTRRISASLLCFNPGDVDSRKPSQERVKEKTESGLMDEAFLPALRSARMALARDDQGFELGSPTVTQHCQYSRVGKLPGIMPNSRTTKTAVINHGFGPTVADFADVQFPAKSYIVSQFTSHKPTGADSDFEQAHPTLKLKYCTKQSHAVEIKVSRNVFYIVNCYAHRC</sequence>
<proteinExistence type="predicted"/>
<keyword evidence="2" id="KW-1185">Reference proteome</keyword>
<organism evidence="1 2">
    <name type="scientific">Paragonimus heterotremus</name>
    <dbReference type="NCBI Taxonomy" id="100268"/>
    <lineage>
        <taxon>Eukaryota</taxon>
        <taxon>Metazoa</taxon>
        <taxon>Spiralia</taxon>
        <taxon>Lophotrochozoa</taxon>
        <taxon>Platyhelminthes</taxon>
        <taxon>Trematoda</taxon>
        <taxon>Digenea</taxon>
        <taxon>Plagiorchiida</taxon>
        <taxon>Troglotremata</taxon>
        <taxon>Troglotrematidae</taxon>
        <taxon>Paragonimus</taxon>
    </lineage>
</organism>
<gene>
    <name evidence="1" type="ORF">PHET_04166</name>
</gene>